<reference evidence="1" key="1">
    <citation type="journal article" date="2019" name="bioRxiv">
        <title>The Genome of the Zebra Mussel, Dreissena polymorpha: A Resource for Invasive Species Research.</title>
        <authorList>
            <person name="McCartney M.A."/>
            <person name="Auch B."/>
            <person name="Kono T."/>
            <person name="Mallez S."/>
            <person name="Zhang Y."/>
            <person name="Obille A."/>
            <person name="Becker A."/>
            <person name="Abrahante J.E."/>
            <person name="Garbe J."/>
            <person name="Badalamenti J.P."/>
            <person name="Herman A."/>
            <person name="Mangelson H."/>
            <person name="Liachko I."/>
            <person name="Sullivan S."/>
            <person name="Sone E.D."/>
            <person name="Koren S."/>
            <person name="Silverstein K.A.T."/>
            <person name="Beckman K.B."/>
            <person name="Gohl D.M."/>
        </authorList>
    </citation>
    <scope>NUCLEOTIDE SEQUENCE</scope>
    <source>
        <strain evidence="1">Duluth1</strain>
        <tissue evidence="1">Whole animal</tissue>
    </source>
</reference>
<evidence type="ECO:0000313" key="2">
    <source>
        <dbReference type="Proteomes" id="UP000828390"/>
    </source>
</evidence>
<accession>A0A9D4R196</accession>
<dbReference type="EMBL" id="JAIWYP010000003">
    <property type="protein sequence ID" value="KAH3850423.1"/>
    <property type="molecule type" value="Genomic_DNA"/>
</dbReference>
<protein>
    <submittedName>
        <fullName evidence="1">Uncharacterized protein</fullName>
    </submittedName>
</protein>
<keyword evidence="2" id="KW-1185">Reference proteome</keyword>
<gene>
    <name evidence="1" type="ORF">DPMN_092834</name>
</gene>
<evidence type="ECO:0000313" key="1">
    <source>
        <dbReference type="EMBL" id="KAH3850423.1"/>
    </source>
</evidence>
<sequence length="50" mass="5497">MISVFVSKVTVDDSDPLKTLASFEKASVIRKLLQLRKDFDKSESAPSVGL</sequence>
<dbReference type="AlphaFoldDB" id="A0A9D4R196"/>
<dbReference type="Proteomes" id="UP000828390">
    <property type="component" value="Unassembled WGS sequence"/>
</dbReference>
<reference evidence="1" key="2">
    <citation type="submission" date="2020-11" db="EMBL/GenBank/DDBJ databases">
        <authorList>
            <person name="McCartney M.A."/>
            <person name="Auch B."/>
            <person name="Kono T."/>
            <person name="Mallez S."/>
            <person name="Becker A."/>
            <person name="Gohl D.M."/>
            <person name="Silverstein K.A.T."/>
            <person name="Koren S."/>
            <person name="Bechman K.B."/>
            <person name="Herman A."/>
            <person name="Abrahante J.E."/>
            <person name="Garbe J."/>
        </authorList>
    </citation>
    <scope>NUCLEOTIDE SEQUENCE</scope>
    <source>
        <strain evidence="1">Duluth1</strain>
        <tissue evidence="1">Whole animal</tissue>
    </source>
</reference>
<name>A0A9D4R196_DREPO</name>
<proteinExistence type="predicted"/>
<organism evidence="1 2">
    <name type="scientific">Dreissena polymorpha</name>
    <name type="common">Zebra mussel</name>
    <name type="synonym">Mytilus polymorpha</name>
    <dbReference type="NCBI Taxonomy" id="45954"/>
    <lineage>
        <taxon>Eukaryota</taxon>
        <taxon>Metazoa</taxon>
        <taxon>Spiralia</taxon>
        <taxon>Lophotrochozoa</taxon>
        <taxon>Mollusca</taxon>
        <taxon>Bivalvia</taxon>
        <taxon>Autobranchia</taxon>
        <taxon>Heteroconchia</taxon>
        <taxon>Euheterodonta</taxon>
        <taxon>Imparidentia</taxon>
        <taxon>Neoheterodontei</taxon>
        <taxon>Myida</taxon>
        <taxon>Dreissenoidea</taxon>
        <taxon>Dreissenidae</taxon>
        <taxon>Dreissena</taxon>
    </lineage>
</organism>
<comment type="caution">
    <text evidence="1">The sequence shown here is derived from an EMBL/GenBank/DDBJ whole genome shotgun (WGS) entry which is preliminary data.</text>
</comment>